<dbReference type="AlphaFoldDB" id="A0A2P2PJU9"/>
<organism evidence="2">
    <name type="scientific">Rhizophora mucronata</name>
    <name type="common">Asiatic mangrove</name>
    <dbReference type="NCBI Taxonomy" id="61149"/>
    <lineage>
        <taxon>Eukaryota</taxon>
        <taxon>Viridiplantae</taxon>
        <taxon>Streptophyta</taxon>
        <taxon>Embryophyta</taxon>
        <taxon>Tracheophyta</taxon>
        <taxon>Spermatophyta</taxon>
        <taxon>Magnoliopsida</taxon>
        <taxon>eudicotyledons</taxon>
        <taxon>Gunneridae</taxon>
        <taxon>Pentapetalae</taxon>
        <taxon>rosids</taxon>
        <taxon>fabids</taxon>
        <taxon>Malpighiales</taxon>
        <taxon>Rhizophoraceae</taxon>
        <taxon>Rhizophora</taxon>
    </lineage>
</organism>
<evidence type="ECO:0000313" key="2">
    <source>
        <dbReference type="EMBL" id="MBX55023.1"/>
    </source>
</evidence>
<evidence type="ECO:0000256" key="1">
    <source>
        <dbReference type="SAM" id="MobiDB-lite"/>
    </source>
</evidence>
<dbReference type="EMBL" id="GGEC01074539">
    <property type="protein sequence ID" value="MBX55023.1"/>
    <property type="molecule type" value="Transcribed_RNA"/>
</dbReference>
<protein>
    <submittedName>
        <fullName evidence="2">Uncharacterized protein</fullName>
    </submittedName>
</protein>
<name>A0A2P2PJU9_RHIMU</name>
<sequence length="104" mass="11758">MIQSRSPDPVRRSIPIFPGARTQSRAHLRKQRSLSTLERNNFKTSAWRPMAHDKMSLHEGSSVLDLRSENYFSCAVSKKRSTARYSLGSPDDVVSLIKELAEAL</sequence>
<accession>A0A2P2PJU9</accession>
<feature type="region of interest" description="Disordered" evidence="1">
    <location>
        <begin position="1"/>
        <end position="35"/>
    </location>
</feature>
<reference evidence="2" key="1">
    <citation type="submission" date="2018-02" db="EMBL/GenBank/DDBJ databases">
        <title>Rhizophora mucronata_Transcriptome.</title>
        <authorList>
            <person name="Meera S.P."/>
            <person name="Sreeshan A."/>
            <person name="Augustine A."/>
        </authorList>
    </citation>
    <scope>NUCLEOTIDE SEQUENCE</scope>
    <source>
        <tissue evidence="2">Leaf</tissue>
    </source>
</reference>
<proteinExistence type="predicted"/>